<evidence type="ECO:0000259" key="2">
    <source>
        <dbReference type="Pfam" id="PF24883"/>
    </source>
</evidence>
<dbReference type="PANTHER" id="PTHR10039">
    <property type="entry name" value="AMELOGENIN"/>
    <property type="match status" value="1"/>
</dbReference>
<keyword evidence="4" id="KW-1185">Reference proteome</keyword>
<gene>
    <name evidence="3" type="ORF">B0H17DRAFT_670121</name>
</gene>
<dbReference type="AlphaFoldDB" id="A0AAD7GUE1"/>
<keyword evidence="1" id="KW-0677">Repeat</keyword>
<evidence type="ECO:0000313" key="4">
    <source>
        <dbReference type="Proteomes" id="UP001221757"/>
    </source>
</evidence>
<evidence type="ECO:0000313" key="3">
    <source>
        <dbReference type="EMBL" id="KAJ7705519.1"/>
    </source>
</evidence>
<accession>A0AAD7GUE1</accession>
<dbReference type="EMBL" id="JARKIE010000008">
    <property type="protein sequence ID" value="KAJ7705519.1"/>
    <property type="molecule type" value="Genomic_DNA"/>
</dbReference>
<evidence type="ECO:0000256" key="1">
    <source>
        <dbReference type="ARBA" id="ARBA00022737"/>
    </source>
</evidence>
<dbReference type="InterPro" id="IPR027417">
    <property type="entry name" value="P-loop_NTPase"/>
</dbReference>
<dbReference type="Pfam" id="PF24883">
    <property type="entry name" value="NPHP3_N"/>
    <property type="match status" value="1"/>
</dbReference>
<organism evidence="3 4">
    <name type="scientific">Mycena rosella</name>
    <name type="common">Pink bonnet</name>
    <name type="synonym">Agaricus rosellus</name>
    <dbReference type="NCBI Taxonomy" id="1033263"/>
    <lineage>
        <taxon>Eukaryota</taxon>
        <taxon>Fungi</taxon>
        <taxon>Dikarya</taxon>
        <taxon>Basidiomycota</taxon>
        <taxon>Agaricomycotina</taxon>
        <taxon>Agaricomycetes</taxon>
        <taxon>Agaricomycetidae</taxon>
        <taxon>Agaricales</taxon>
        <taxon>Marasmiineae</taxon>
        <taxon>Mycenaceae</taxon>
        <taxon>Mycena</taxon>
    </lineage>
</organism>
<name>A0AAD7GUE1_MYCRO</name>
<dbReference type="SUPFAM" id="SSF52540">
    <property type="entry name" value="P-loop containing nucleoside triphosphate hydrolases"/>
    <property type="match status" value="1"/>
</dbReference>
<proteinExistence type="predicted"/>
<dbReference type="Proteomes" id="UP001221757">
    <property type="component" value="Unassembled WGS sequence"/>
</dbReference>
<dbReference type="InterPro" id="IPR056884">
    <property type="entry name" value="NPHP3-like_N"/>
</dbReference>
<sequence>MLHRAIADDALHNSVDRYPQPKCYPETRTEMLDDLCDWASRDDPASRVLWIHGPAGAGKSAIAQSLSQLLEEKGSLGGSFFFKRDHPSRGHAGKLFFTIAYQLGLLLPELKQVVSQCMEDDPSVIHKSLPIQLQKLIIEPCQQVLPHALTIVIDGLDECENIEVQQEILCSIGNAVHRAHIALRFLVGSRPEPHIGEAFREPRLAGYHRPWNIHQSFQDVRRYLQNEFIRIHVKHYETMDKIHMPWPSANIVEDLVAKSSGYFVYASTVVKFIDDKSFRPTDRLDVILGLAKPEDGSGLPFGVPRGNRDSKNGYRVEKFFSALLKTPLPPILPYRASNSQP</sequence>
<reference evidence="3" key="1">
    <citation type="submission" date="2023-03" db="EMBL/GenBank/DDBJ databases">
        <title>Massive genome expansion in bonnet fungi (Mycena s.s.) driven by repeated elements and novel gene families across ecological guilds.</title>
        <authorList>
            <consortium name="Lawrence Berkeley National Laboratory"/>
            <person name="Harder C.B."/>
            <person name="Miyauchi S."/>
            <person name="Viragh M."/>
            <person name="Kuo A."/>
            <person name="Thoen E."/>
            <person name="Andreopoulos B."/>
            <person name="Lu D."/>
            <person name="Skrede I."/>
            <person name="Drula E."/>
            <person name="Henrissat B."/>
            <person name="Morin E."/>
            <person name="Kohler A."/>
            <person name="Barry K."/>
            <person name="LaButti K."/>
            <person name="Morin E."/>
            <person name="Salamov A."/>
            <person name="Lipzen A."/>
            <person name="Mereny Z."/>
            <person name="Hegedus B."/>
            <person name="Baldrian P."/>
            <person name="Stursova M."/>
            <person name="Weitz H."/>
            <person name="Taylor A."/>
            <person name="Grigoriev I.V."/>
            <person name="Nagy L.G."/>
            <person name="Martin F."/>
            <person name="Kauserud H."/>
        </authorList>
    </citation>
    <scope>NUCLEOTIDE SEQUENCE</scope>
    <source>
        <strain evidence="3">CBHHK067</strain>
    </source>
</reference>
<dbReference type="PANTHER" id="PTHR10039:SF14">
    <property type="entry name" value="NACHT DOMAIN-CONTAINING PROTEIN"/>
    <property type="match status" value="1"/>
</dbReference>
<comment type="caution">
    <text evidence="3">The sequence shown here is derived from an EMBL/GenBank/DDBJ whole genome shotgun (WGS) entry which is preliminary data.</text>
</comment>
<dbReference type="Gene3D" id="3.40.50.300">
    <property type="entry name" value="P-loop containing nucleotide triphosphate hydrolases"/>
    <property type="match status" value="1"/>
</dbReference>
<feature type="domain" description="Nephrocystin 3-like N-terminal" evidence="2">
    <location>
        <begin position="36"/>
        <end position="190"/>
    </location>
</feature>
<protein>
    <recommendedName>
        <fullName evidence="2">Nephrocystin 3-like N-terminal domain-containing protein</fullName>
    </recommendedName>
</protein>